<evidence type="ECO:0000313" key="3">
    <source>
        <dbReference type="Proteomes" id="UP000012040"/>
    </source>
</evidence>
<feature type="signal peptide" evidence="1">
    <location>
        <begin position="1"/>
        <end position="20"/>
    </location>
</feature>
<organism evidence="2 3">
    <name type="scientific">Pseudobdellovibrio exovorus JSS</name>
    <dbReference type="NCBI Taxonomy" id="1184267"/>
    <lineage>
        <taxon>Bacteria</taxon>
        <taxon>Pseudomonadati</taxon>
        <taxon>Bdellovibrionota</taxon>
        <taxon>Bdellovibrionia</taxon>
        <taxon>Bdellovibrionales</taxon>
        <taxon>Pseudobdellovibrionaceae</taxon>
        <taxon>Pseudobdellovibrio</taxon>
    </lineage>
</organism>
<name>M4VTT0_9BACT</name>
<gene>
    <name evidence="2" type="ORF">A11Q_2393</name>
</gene>
<dbReference type="RefSeq" id="WP_015471099.1">
    <property type="nucleotide sequence ID" value="NC_020813.1"/>
</dbReference>
<proteinExistence type="predicted"/>
<dbReference type="Proteomes" id="UP000012040">
    <property type="component" value="Chromosome"/>
</dbReference>
<keyword evidence="3" id="KW-1185">Reference proteome</keyword>
<dbReference type="EMBL" id="CP003537">
    <property type="protein sequence ID" value="AGH96609.1"/>
    <property type="molecule type" value="Genomic_DNA"/>
</dbReference>
<dbReference type="PATRIC" id="fig|1184267.3.peg.2426"/>
<dbReference type="HOGENOM" id="CLU_1955310_0_0_7"/>
<keyword evidence="1" id="KW-0732">Signal</keyword>
<dbReference type="AlphaFoldDB" id="M4VTT0"/>
<accession>M4VTT0</accession>
<feature type="chain" id="PRO_5004060474" evidence="1">
    <location>
        <begin position="21"/>
        <end position="128"/>
    </location>
</feature>
<evidence type="ECO:0000256" key="1">
    <source>
        <dbReference type="SAM" id="SignalP"/>
    </source>
</evidence>
<protein>
    <submittedName>
        <fullName evidence="2">Uncharacterized protein</fullName>
    </submittedName>
</protein>
<evidence type="ECO:0000313" key="2">
    <source>
        <dbReference type="EMBL" id="AGH96609.1"/>
    </source>
</evidence>
<reference evidence="2 3" key="1">
    <citation type="journal article" date="2013" name="ISME J.">
        <title>By their genes ye shall know them: genomic signatures of predatory bacteria.</title>
        <authorList>
            <person name="Pasternak Z."/>
            <person name="Pietrokovski S."/>
            <person name="Rotem O."/>
            <person name="Gophna U."/>
            <person name="Lurie-Weinberger M.N."/>
            <person name="Jurkevitch E."/>
        </authorList>
    </citation>
    <scope>NUCLEOTIDE SEQUENCE [LARGE SCALE GENOMIC DNA]</scope>
    <source>
        <strain evidence="2 3">JSS</strain>
    </source>
</reference>
<sequence>MKFRSVILAATLMLSQAALANSNNCVADSVKSSTGVTVLGTYSSSDSRSVLRNLQTNPNTAARQFTNVAGQLLAVDYTLKLTNSVSEDPRWPNDGCRAIATKSTYCSDGKNVACAEICIVQKSCIDPR</sequence>
<dbReference type="KEGG" id="bex:A11Q_2393"/>